<evidence type="ECO:0000313" key="1">
    <source>
        <dbReference type="EMBL" id="GFT04273.1"/>
    </source>
</evidence>
<proteinExistence type="predicted"/>
<dbReference type="OrthoDB" id="10304179at2759"/>
<name>A0A8X6NBF6_NEPPI</name>
<keyword evidence="2" id="KW-1185">Reference proteome</keyword>
<accession>A0A8X6NBF6</accession>
<protein>
    <submittedName>
        <fullName evidence="1">Uncharacterized protein</fullName>
    </submittedName>
</protein>
<dbReference type="AlphaFoldDB" id="A0A8X6NBF6"/>
<dbReference type="Proteomes" id="UP000887013">
    <property type="component" value="Unassembled WGS sequence"/>
</dbReference>
<reference evidence="1" key="1">
    <citation type="submission" date="2020-08" db="EMBL/GenBank/DDBJ databases">
        <title>Multicomponent nature underlies the extraordinary mechanical properties of spider dragline silk.</title>
        <authorList>
            <person name="Kono N."/>
            <person name="Nakamura H."/>
            <person name="Mori M."/>
            <person name="Yoshida Y."/>
            <person name="Ohtoshi R."/>
            <person name="Malay A.D."/>
            <person name="Moran D.A.P."/>
            <person name="Tomita M."/>
            <person name="Numata K."/>
            <person name="Arakawa K."/>
        </authorList>
    </citation>
    <scope>NUCLEOTIDE SEQUENCE</scope>
</reference>
<evidence type="ECO:0000313" key="2">
    <source>
        <dbReference type="Proteomes" id="UP000887013"/>
    </source>
</evidence>
<gene>
    <name evidence="1" type="ORF">NPIL_64671</name>
</gene>
<dbReference type="EMBL" id="BMAW01102429">
    <property type="protein sequence ID" value="GFT04273.1"/>
    <property type="molecule type" value="Genomic_DNA"/>
</dbReference>
<organism evidence="1 2">
    <name type="scientific">Nephila pilipes</name>
    <name type="common">Giant wood spider</name>
    <name type="synonym">Nephila maculata</name>
    <dbReference type="NCBI Taxonomy" id="299642"/>
    <lineage>
        <taxon>Eukaryota</taxon>
        <taxon>Metazoa</taxon>
        <taxon>Ecdysozoa</taxon>
        <taxon>Arthropoda</taxon>
        <taxon>Chelicerata</taxon>
        <taxon>Arachnida</taxon>
        <taxon>Araneae</taxon>
        <taxon>Araneomorphae</taxon>
        <taxon>Entelegynae</taxon>
        <taxon>Araneoidea</taxon>
        <taxon>Nephilidae</taxon>
        <taxon>Nephila</taxon>
    </lineage>
</organism>
<comment type="caution">
    <text evidence="1">The sequence shown here is derived from an EMBL/GenBank/DDBJ whole genome shotgun (WGS) entry which is preliminary data.</text>
</comment>
<sequence length="85" mass="9824">MHSHSKLIPWMKRMNFGGTHPGTRLRKLNQEISARKSVETSSTCLSTNCARWLHQVTERWISHPSCGPQFLSSKIIVNYQFNLKV</sequence>